<keyword evidence="2" id="KW-1133">Transmembrane helix</keyword>
<dbReference type="EMBL" id="AEWJ01000051">
    <property type="protein sequence ID" value="EGD58011.1"/>
    <property type="molecule type" value="Genomic_DNA"/>
</dbReference>
<dbReference type="HOGENOM" id="CLU_506074_0_0_5"/>
<proteinExistence type="predicted"/>
<keyword evidence="4" id="KW-1185">Reference proteome</keyword>
<dbReference type="AlphaFoldDB" id="F1ZBR3"/>
<name>F1ZBR3_9SPHN</name>
<dbReference type="STRING" id="983920.Y88_3341"/>
<keyword evidence="2" id="KW-0472">Membrane</keyword>
<protein>
    <submittedName>
        <fullName evidence="3">Uncharacterized protein</fullName>
    </submittedName>
</protein>
<evidence type="ECO:0000313" key="4">
    <source>
        <dbReference type="Proteomes" id="UP000004728"/>
    </source>
</evidence>
<dbReference type="Proteomes" id="UP000004728">
    <property type="component" value="Unassembled WGS sequence"/>
</dbReference>
<dbReference type="InParanoid" id="F1ZBR3"/>
<dbReference type="RefSeq" id="WP_008070468.1">
    <property type="nucleotide sequence ID" value="NZ_AQWK01000007.1"/>
</dbReference>
<evidence type="ECO:0000313" key="3">
    <source>
        <dbReference type="EMBL" id="EGD58011.1"/>
    </source>
</evidence>
<feature type="region of interest" description="Disordered" evidence="1">
    <location>
        <begin position="1"/>
        <end position="42"/>
    </location>
</feature>
<organism evidence="3 4">
    <name type="scientific">Novosphingobium nitrogenifigens DSM 19370</name>
    <dbReference type="NCBI Taxonomy" id="983920"/>
    <lineage>
        <taxon>Bacteria</taxon>
        <taxon>Pseudomonadati</taxon>
        <taxon>Pseudomonadota</taxon>
        <taxon>Alphaproteobacteria</taxon>
        <taxon>Sphingomonadales</taxon>
        <taxon>Sphingomonadaceae</taxon>
        <taxon>Novosphingobium</taxon>
    </lineage>
</organism>
<gene>
    <name evidence="3" type="ORF">Y88_3341</name>
</gene>
<accession>F1ZBR3</accession>
<evidence type="ECO:0000256" key="2">
    <source>
        <dbReference type="SAM" id="Phobius"/>
    </source>
</evidence>
<keyword evidence="2" id="KW-0812">Transmembrane</keyword>
<dbReference type="OrthoDB" id="7833637at2"/>
<reference evidence="3 4" key="1">
    <citation type="journal article" date="2012" name="J. Bacteriol.">
        <title>Draft Genome Sequence of Novosphingobium nitrogenifigens Y88T.</title>
        <authorList>
            <person name="Strabala T.J."/>
            <person name="Macdonald L."/>
            <person name="Liu V."/>
            <person name="Smit A.M."/>
        </authorList>
    </citation>
    <scope>NUCLEOTIDE SEQUENCE [LARGE SCALE GENOMIC DNA]</scope>
    <source>
        <strain evidence="3 4">DSM 19370</strain>
    </source>
</reference>
<comment type="caution">
    <text evidence="3">The sequence shown here is derived from an EMBL/GenBank/DDBJ whole genome shotgun (WGS) entry which is preliminary data.</text>
</comment>
<feature type="transmembrane region" description="Helical" evidence="2">
    <location>
        <begin position="487"/>
        <end position="507"/>
    </location>
</feature>
<sequence>MHDDAQAMLPDETMQPLSAPELSSVEPQGETDTQSSPPWYDRPRSIPYKIASRLSRWTGGRVKSPAYHRSLQFRRKHDTKDLEKYRVSPDEHVQTWYFWTLEFFTPDNIAVLRGALERLKPAGQEYGECGPANWLRQERGRQGSSMELYLVPKEGRAWGPGHYCALPSFAKAAHGTIANITPSLTTLTMSFRLKDSERDWLDDELHRDHQPKIFQRPNGVVSISNVWLQQRAIVRERREKWAHEVTEWHRRHFPGLLSTNEEAVSCCLLDVIDGAEPFISETSNLLGALDLARTTAVYEYRAKDGQVLATMSRTANTDDASHLHLVSMTLNQLQSYEAAGYGSDNCGRISRFDSMFRRGFTSIALHRVLDFYNRKVVLARDSAAAIVGSRSATKALARVRADTAQCIDAAVVARELCHAAKTGWIPSDLLSFTYKPFFLNEKAQPLAEIIHERITRQSSELLADVAALNESLSVQADLLSAHANLKLQPWIIGLAIVSMLAGVLAAIGPVHDLLQPRTSVALPQLASPKSVDHPPKKI</sequence>
<evidence type="ECO:0000256" key="1">
    <source>
        <dbReference type="SAM" id="MobiDB-lite"/>
    </source>
</evidence>